<dbReference type="Proteomes" id="UP000539175">
    <property type="component" value="Unassembled WGS sequence"/>
</dbReference>
<keyword evidence="3" id="KW-1185">Reference proteome</keyword>
<feature type="region of interest" description="Disordered" evidence="1">
    <location>
        <begin position="1"/>
        <end position="27"/>
    </location>
</feature>
<evidence type="ECO:0000256" key="1">
    <source>
        <dbReference type="SAM" id="MobiDB-lite"/>
    </source>
</evidence>
<evidence type="ECO:0000313" key="3">
    <source>
        <dbReference type="Proteomes" id="UP000539175"/>
    </source>
</evidence>
<organism evidence="2 3">
    <name type="scientific">Nitrospirillum iridis</name>
    <dbReference type="NCBI Taxonomy" id="765888"/>
    <lineage>
        <taxon>Bacteria</taxon>
        <taxon>Pseudomonadati</taxon>
        <taxon>Pseudomonadota</taxon>
        <taxon>Alphaproteobacteria</taxon>
        <taxon>Rhodospirillales</taxon>
        <taxon>Azospirillaceae</taxon>
        <taxon>Nitrospirillum</taxon>
    </lineage>
</organism>
<proteinExistence type="predicted"/>
<evidence type="ECO:0000313" key="2">
    <source>
        <dbReference type="EMBL" id="MBB6251242.1"/>
    </source>
</evidence>
<comment type="caution">
    <text evidence="2">The sequence shown here is derived from an EMBL/GenBank/DDBJ whole genome shotgun (WGS) entry which is preliminary data.</text>
</comment>
<gene>
    <name evidence="2" type="ORF">FHS74_001787</name>
</gene>
<dbReference type="AlphaFoldDB" id="A0A7X0AW63"/>
<accession>A0A7X0AW63</accession>
<reference evidence="2 3" key="1">
    <citation type="submission" date="2020-08" db="EMBL/GenBank/DDBJ databases">
        <title>Genomic Encyclopedia of Type Strains, Phase IV (KMG-IV): sequencing the most valuable type-strain genomes for metagenomic binning, comparative biology and taxonomic classification.</title>
        <authorList>
            <person name="Goeker M."/>
        </authorList>
    </citation>
    <scope>NUCLEOTIDE SEQUENCE [LARGE SCALE GENOMIC DNA]</scope>
    <source>
        <strain evidence="2 3">DSM 22198</strain>
    </source>
</reference>
<protein>
    <submittedName>
        <fullName evidence="2">Uncharacterized protein</fullName>
    </submittedName>
</protein>
<feature type="compositionally biased region" description="Basic and acidic residues" evidence="1">
    <location>
        <begin position="1"/>
        <end position="11"/>
    </location>
</feature>
<dbReference type="EMBL" id="JACIIZ010000004">
    <property type="protein sequence ID" value="MBB6251242.1"/>
    <property type="molecule type" value="Genomic_DNA"/>
</dbReference>
<sequence length="84" mass="8892">MSNPQDDRKGDPGATIGSPQPRGNAVSPCTVADIALARAAEMLSRIRGTRAYADASPAERLALESYVLDLADIRSENGIVPARR</sequence>
<name>A0A7X0AW63_9PROT</name>